<sequence length="521" mass="54901">MTRIPLEATLKTRPPARPFTRPFAVALTATVLLLAAACGSSEQGSTVPAGDSGRAAPAPAAPAAPGEAPRQDPGEADTAPTGVPEARDSDPGRLSTFALDVDTASYGYAKQTLTEGRLPDPAQVRPEEFVNSFRQDYAEPDGDGFAVHLDGARLPGGGAALVRVGLRTRGADPETRRPANLTFVVDVSGSMGEPGRLDLVKEALHKLVDQLGPGDQVAIVAFSDEAETVVPMTPATSRQELHAAVDRLAVRDSTNLEAGLVTGYGEAARTFRPMATNRVVLLSDGLANTGDTTWQGILDRVKESAGRRITLLCVGVGREYGDALMEQLADNGDGAAVYVGSAADAHKVFVERLVTTLDLRARDAKAQVAFNPSVVESYRLIGYENRALAAEDFRDDTKDGGEVGPGHSVTALYRVTLRGGASGQLATATVRWQDPDTRGPAETSRALDARDLAGSVWEGPSPRFQVTVVAAAFAEHLRGREEAFGAGLRELGRHADRLAEATEDPMVAELAGLIRRASELG</sequence>
<feature type="compositionally biased region" description="Low complexity" evidence="1">
    <location>
        <begin position="48"/>
        <end position="68"/>
    </location>
</feature>
<protein>
    <submittedName>
        <fullName evidence="3">von Willebrand factor type A domain-containing protein</fullName>
    </submittedName>
</protein>
<dbReference type="PANTHER" id="PTHR10579:SF43">
    <property type="entry name" value="ZINC FINGER (C3HC4-TYPE RING FINGER) FAMILY PROTEIN"/>
    <property type="match status" value="1"/>
</dbReference>
<dbReference type="InterPro" id="IPR036465">
    <property type="entry name" value="vWFA_dom_sf"/>
</dbReference>
<dbReference type="PANTHER" id="PTHR10579">
    <property type="entry name" value="CALCIUM-ACTIVATED CHLORIDE CHANNEL REGULATOR"/>
    <property type="match status" value="1"/>
</dbReference>
<feature type="domain" description="VWFA" evidence="2">
    <location>
        <begin position="180"/>
        <end position="357"/>
    </location>
</feature>
<dbReference type="Pfam" id="PF12034">
    <property type="entry name" value="YfbK_C"/>
    <property type="match status" value="1"/>
</dbReference>
<dbReference type="Proteomes" id="UP001595850">
    <property type="component" value="Unassembled WGS sequence"/>
</dbReference>
<keyword evidence="4" id="KW-1185">Reference proteome</keyword>
<evidence type="ECO:0000256" key="1">
    <source>
        <dbReference type="SAM" id="MobiDB-lite"/>
    </source>
</evidence>
<dbReference type="SMART" id="SM00327">
    <property type="entry name" value="VWA"/>
    <property type="match status" value="1"/>
</dbReference>
<gene>
    <name evidence="3" type="ORF">ACFOWE_22350</name>
</gene>
<evidence type="ECO:0000259" key="2">
    <source>
        <dbReference type="PROSITE" id="PS50234"/>
    </source>
</evidence>
<dbReference type="SUPFAM" id="SSF53300">
    <property type="entry name" value="vWA-like"/>
    <property type="match status" value="1"/>
</dbReference>
<dbReference type="PROSITE" id="PS50234">
    <property type="entry name" value="VWFA"/>
    <property type="match status" value="1"/>
</dbReference>
<dbReference type="EMBL" id="JBHSBM010000025">
    <property type="protein sequence ID" value="MFC4061052.1"/>
    <property type="molecule type" value="Genomic_DNA"/>
</dbReference>
<dbReference type="Gene3D" id="3.40.50.410">
    <property type="entry name" value="von Willebrand factor, type A domain"/>
    <property type="match status" value="1"/>
</dbReference>
<dbReference type="InterPro" id="IPR002035">
    <property type="entry name" value="VWF_A"/>
</dbReference>
<dbReference type="Pfam" id="PF12450">
    <property type="entry name" value="vWF_A"/>
    <property type="match status" value="1"/>
</dbReference>
<dbReference type="InterPro" id="IPR021908">
    <property type="entry name" value="YfbK_C"/>
</dbReference>
<accession>A0ABV8IAD3</accession>
<comment type="caution">
    <text evidence="3">The sequence shown here is derived from an EMBL/GenBank/DDBJ whole genome shotgun (WGS) entry which is preliminary data.</text>
</comment>
<reference evidence="4" key="1">
    <citation type="journal article" date="2019" name="Int. J. Syst. Evol. Microbiol.">
        <title>The Global Catalogue of Microorganisms (GCM) 10K type strain sequencing project: providing services to taxonomists for standard genome sequencing and annotation.</title>
        <authorList>
            <consortium name="The Broad Institute Genomics Platform"/>
            <consortium name="The Broad Institute Genome Sequencing Center for Infectious Disease"/>
            <person name="Wu L."/>
            <person name="Ma J."/>
        </authorList>
    </citation>
    <scope>NUCLEOTIDE SEQUENCE [LARGE SCALE GENOMIC DNA]</scope>
    <source>
        <strain evidence="4">TBRC 4489</strain>
    </source>
</reference>
<dbReference type="InterPro" id="IPR022156">
    <property type="entry name" value="Uncharacterised_YfbK_N"/>
</dbReference>
<organism evidence="3 4">
    <name type="scientific">Planomonospora corallina</name>
    <dbReference type="NCBI Taxonomy" id="1806052"/>
    <lineage>
        <taxon>Bacteria</taxon>
        <taxon>Bacillati</taxon>
        <taxon>Actinomycetota</taxon>
        <taxon>Actinomycetes</taxon>
        <taxon>Streptosporangiales</taxon>
        <taxon>Streptosporangiaceae</taxon>
        <taxon>Planomonospora</taxon>
    </lineage>
</organism>
<feature type="region of interest" description="Disordered" evidence="1">
    <location>
        <begin position="41"/>
        <end position="94"/>
    </location>
</feature>
<name>A0ABV8IAD3_9ACTN</name>
<dbReference type="Pfam" id="PF00092">
    <property type="entry name" value="VWA"/>
    <property type="match status" value="1"/>
</dbReference>
<dbReference type="RefSeq" id="WP_377290887.1">
    <property type="nucleotide sequence ID" value="NZ_JBHSBM010000025.1"/>
</dbReference>
<dbReference type="InterPro" id="IPR051266">
    <property type="entry name" value="CLCR"/>
</dbReference>
<evidence type="ECO:0000313" key="4">
    <source>
        <dbReference type="Proteomes" id="UP001595850"/>
    </source>
</evidence>
<evidence type="ECO:0000313" key="3">
    <source>
        <dbReference type="EMBL" id="MFC4061052.1"/>
    </source>
</evidence>
<proteinExistence type="predicted"/>